<dbReference type="Proteomes" id="UP000199459">
    <property type="component" value="Unassembled WGS sequence"/>
</dbReference>
<dbReference type="InterPro" id="IPR023347">
    <property type="entry name" value="Lysozyme_dom_sf"/>
</dbReference>
<accession>A0A1H8JB12</accession>
<dbReference type="SUPFAM" id="SSF53955">
    <property type="entry name" value="Lysozyme-like"/>
    <property type="match status" value="1"/>
</dbReference>
<dbReference type="GO" id="GO:0042742">
    <property type="term" value="P:defense response to bacterium"/>
    <property type="evidence" value="ECO:0007669"/>
    <property type="project" value="UniProtKB-KW"/>
</dbReference>
<evidence type="ECO:0000256" key="1">
    <source>
        <dbReference type="ARBA" id="ARBA00022529"/>
    </source>
</evidence>
<dbReference type="EMBL" id="FOCP01000064">
    <property type="protein sequence ID" value="SEN77526.1"/>
    <property type="molecule type" value="Genomic_DNA"/>
</dbReference>
<evidence type="ECO:0000256" key="2">
    <source>
        <dbReference type="ARBA" id="ARBA00022638"/>
    </source>
</evidence>
<gene>
    <name evidence="3" type="ORF">SAMN05216325_1646</name>
</gene>
<reference evidence="3 4" key="1">
    <citation type="submission" date="2016-10" db="EMBL/GenBank/DDBJ databases">
        <authorList>
            <person name="de Groot N.N."/>
        </authorList>
    </citation>
    <scope>NUCLEOTIDE SEQUENCE [LARGE SCALE GENOMIC DNA]</scope>
    <source>
        <strain evidence="3 4">Nm22</strain>
    </source>
</reference>
<evidence type="ECO:0000313" key="4">
    <source>
        <dbReference type="Proteomes" id="UP000199459"/>
    </source>
</evidence>
<organism evidence="3 4">
    <name type="scientific">Nitrosomonas marina</name>
    <dbReference type="NCBI Taxonomy" id="917"/>
    <lineage>
        <taxon>Bacteria</taxon>
        <taxon>Pseudomonadati</taxon>
        <taxon>Pseudomonadota</taxon>
        <taxon>Betaproteobacteria</taxon>
        <taxon>Nitrosomonadales</taxon>
        <taxon>Nitrosomonadaceae</taxon>
        <taxon>Nitrosomonas</taxon>
    </lineage>
</organism>
<evidence type="ECO:0000313" key="3">
    <source>
        <dbReference type="EMBL" id="SEN77526.1"/>
    </source>
</evidence>
<dbReference type="GO" id="GO:0031640">
    <property type="term" value="P:killing of cells of another organism"/>
    <property type="evidence" value="ECO:0007669"/>
    <property type="project" value="UniProtKB-KW"/>
</dbReference>
<dbReference type="STRING" id="917.SAMN05216326_12559"/>
<keyword evidence="2" id="KW-0081">Bacteriolytic enzyme</keyword>
<protein>
    <submittedName>
        <fullName evidence="3">Type VI secretion system secreted protein VgrG</fullName>
    </submittedName>
</protein>
<dbReference type="Gene3D" id="1.10.530.40">
    <property type="match status" value="1"/>
</dbReference>
<keyword evidence="1" id="KW-0929">Antimicrobial</keyword>
<proteinExistence type="predicted"/>
<sequence>MRLSEKGIEFLKSIETFRSKPYDDQTGENITQWVKGATIGYGHLISRSE</sequence>
<feature type="non-terminal residue" evidence="3">
    <location>
        <position position="49"/>
    </location>
</feature>
<dbReference type="GO" id="GO:0003796">
    <property type="term" value="F:lysozyme activity"/>
    <property type="evidence" value="ECO:0007669"/>
    <property type="project" value="InterPro"/>
</dbReference>
<dbReference type="InterPro" id="IPR023346">
    <property type="entry name" value="Lysozyme-like_dom_sf"/>
</dbReference>
<dbReference type="AlphaFoldDB" id="A0A1H8JB12"/>
<name>A0A1H8JB12_9PROT</name>